<evidence type="ECO:0000256" key="1">
    <source>
        <dbReference type="ARBA" id="ARBA00022468"/>
    </source>
</evidence>
<evidence type="ECO:0000256" key="6">
    <source>
        <dbReference type="SAM" id="MobiDB-lite"/>
    </source>
</evidence>
<feature type="compositionally biased region" description="Low complexity" evidence="6">
    <location>
        <begin position="229"/>
        <end position="240"/>
    </location>
</feature>
<dbReference type="PRINTS" id="PR00405">
    <property type="entry name" value="REVINTRACTNG"/>
</dbReference>
<proteinExistence type="predicted"/>
<dbReference type="PANTHER" id="PTHR45686">
    <property type="entry name" value="ADP-RIBOSYLATION FACTOR GTPASE ACTIVATING PROTEIN 3, ISOFORM H-RELATED"/>
    <property type="match status" value="1"/>
</dbReference>
<evidence type="ECO:0000313" key="8">
    <source>
        <dbReference type="EMBL" id="RSH89645.1"/>
    </source>
</evidence>
<keyword evidence="2" id="KW-0479">Metal-binding</keyword>
<evidence type="ECO:0000313" key="9">
    <source>
        <dbReference type="Proteomes" id="UP000279259"/>
    </source>
</evidence>
<evidence type="ECO:0000256" key="3">
    <source>
        <dbReference type="ARBA" id="ARBA00022771"/>
    </source>
</evidence>
<dbReference type="OrthoDB" id="983479at2759"/>
<dbReference type="InterPro" id="IPR038508">
    <property type="entry name" value="ArfGAP_dom_sf"/>
</dbReference>
<dbReference type="Pfam" id="PF01412">
    <property type="entry name" value="ArfGap"/>
    <property type="match status" value="1"/>
</dbReference>
<dbReference type="GO" id="GO:0048205">
    <property type="term" value="P:COPI coating of Golgi vesicle"/>
    <property type="evidence" value="ECO:0007669"/>
    <property type="project" value="TreeGrafter"/>
</dbReference>
<feature type="compositionally biased region" description="Basic and acidic residues" evidence="6">
    <location>
        <begin position="207"/>
        <end position="227"/>
    </location>
</feature>
<keyword evidence="3 5" id="KW-0863">Zinc-finger</keyword>
<keyword evidence="1" id="KW-0343">GTPase activation</keyword>
<dbReference type="SMART" id="SM00105">
    <property type="entry name" value="ArfGap"/>
    <property type="match status" value="1"/>
</dbReference>
<dbReference type="GO" id="GO:0005096">
    <property type="term" value="F:GTPase activator activity"/>
    <property type="evidence" value="ECO:0007669"/>
    <property type="project" value="UniProtKB-KW"/>
</dbReference>
<reference evidence="8 9" key="1">
    <citation type="submission" date="2018-11" db="EMBL/GenBank/DDBJ databases">
        <title>Genome sequence of Saitozyma podzolica DSM 27192.</title>
        <authorList>
            <person name="Aliyu H."/>
            <person name="Gorte O."/>
            <person name="Ochsenreither K."/>
        </authorList>
    </citation>
    <scope>NUCLEOTIDE SEQUENCE [LARGE SCALE GENOMIC DNA]</scope>
    <source>
        <strain evidence="8 9">DSM 27192</strain>
    </source>
</reference>
<dbReference type="Gene3D" id="1.10.220.150">
    <property type="entry name" value="Arf GTPase activating protein"/>
    <property type="match status" value="1"/>
</dbReference>
<feature type="compositionally biased region" description="Low complexity" evidence="6">
    <location>
        <begin position="105"/>
        <end position="116"/>
    </location>
</feature>
<dbReference type="AlphaFoldDB" id="A0A427YEP3"/>
<feature type="compositionally biased region" description="Basic and acidic residues" evidence="6">
    <location>
        <begin position="277"/>
        <end position="287"/>
    </location>
</feature>
<evidence type="ECO:0000256" key="4">
    <source>
        <dbReference type="ARBA" id="ARBA00022833"/>
    </source>
</evidence>
<organism evidence="8 9">
    <name type="scientific">Saitozyma podzolica</name>
    <dbReference type="NCBI Taxonomy" id="1890683"/>
    <lineage>
        <taxon>Eukaryota</taxon>
        <taxon>Fungi</taxon>
        <taxon>Dikarya</taxon>
        <taxon>Basidiomycota</taxon>
        <taxon>Agaricomycotina</taxon>
        <taxon>Tremellomycetes</taxon>
        <taxon>Tremellales</taxon>
        <taxon>Trimorphomycetaceae</taxon>
        <taxon>Saitozyma</taxon>
    </lineage>
</organism>
<keyword evidence="9" id="KW-1185">Reference proteome</keyword>
<protein>
    <submittedName>
        <fullName evidence="8">Glyoxalase</fullName>
    </submittedName>
</protein>
<feature type="compositionally biased region" description="Gly residues" evidence="6">
    <location>
        <begin position="348"/>
        <end position="362"/>
    </location>
</feature>
<feature type="region of interest" description="Disordered" evidence="6">
    <location>
        <begin position="267"/>
        <end position="366"/>
    </location>
</feature>
<dbReference type="InterPro" id="IPR001164">
    <property type="entry name" value="ArfGAP_dom"/>
</dbReference>
<sequence length="413" mass="43338">MDPTKAQTSATFAHLKSQKANKTCFDCGAKNPTWTSVTFAIYLCLDCSSVHRNLGVHISFVRNPHGIHIDGLELTPLAAATPTIETEDFFSTWDKEKPKAPTPSPLGKSSGPPSIGAARTPSPALSGSGVAAPTPRTVTSSSLRAQPTSRPATATRLSSNTASGGIGGGAKVSKLGAKKATTSINFEEAQRKAMEEEERIKRLGYDKLREEEEAKAIKARQDEERRKASASVSAAASGRSTPVNGSGPVAKDKVAAPARLGFGQTLGAAPTAAAPKARVEEVDDQHTARNKFGAQKAISSDQYFGRGNYDPNASAEAQTRLRDFQGATAISSNAYFGRPEEDEEDDGYGGGAGGAGGDGMMGLGDNETIQGLERGIRDMAGRVMQNPDVQALGDQIRQGALKLSDFLSSLEGR</sequence>
<feature type="region of interest" description="Disordered" evidence="6">
    <location>
        <begin position="207"/>
        <end position="251"/>
    </location>
</feature>
<dbReference type="SUPFAM" id="SSF57863">
    <property type="entry name" value="ArfGap/RecO-like zinc finger"/>
    <property type="match status" value="1"/>
</dbReference>
<dbReference type="PROSITE" id="PS50115">
    <property type="entry name" value="ARFGAP"/>
    <property type="match status" value="1"/>
</dbReference>
<feature type="compositionally biased region" description="Polar residues" evidence="6">
    <location>
        <begin position="136"/>
        <end position="163"/>
    </location>
</feature>
<dbReference type="GO" id="GO:0000139">
    <property type="term" value="C:Golgi membrane"/>
    <property type="evidence" value="ECO:0007669"/>
    <property type="project" value="GOC"/>
</dbReference>
<accession>A0A427YEP3</accession>
<dbReference type="GO" id="GO:0008270">
    <property type="term" value="F:zinc ion binding"/>
    <property type="evidence" value="ECO:0007669"/>
    <property type="project" value="UniProtKB-KW"/>
</dbReference>
<feature type="domain" description="Arf-GAP" evidence="7">
    <location>
        <begin position="9"/>
        <end position="97"/>
    </location>
</feature>
<name>A0A427YEP3_9TREE</name>
<dbReference type="PANTHER" id="PTHR45686:SF4">
    <property type="entry name" value="ADP-RIBOSYLATION FACTOR GTPASE ACTIVATING PROTEIN 3, ISOFORM H"/>
    <property type="match status" value="1"/>
</dbReference>
<comment type="caution">
    <text evidence="8">The sequence shown here is derived from an EMBL/GenBank/DDBJ whole genome shotgun (WGS) entry which is preliminary data.</text>
</comment>
<feature type="region of interest" description="Disordered" evidence="6">
    <location>
        <begin position="91"/>
        <end position="177"/>
    </location>
</feature>
<evidence type="ECO:0000256" key="5">
    <source>
        <dbReference type="PROSITE-ProRule" id="PRU00288"/>
    </source>
</evidence>
<evidence type="ECO:0000259" key="7">
    <source>
        <dbReference type="PROSITE" id="PS50115"/>
    </source>
</evidence>
<dbReference type="InterPro" id="IPR037278">
    <property type="entry name" value="ARFGAP/RecO"/>
</dbReference>
<evidence type="ECO:0000256" key="2">
    <source>
        <dbReference type="ARBA" id="ARBA00022723"/>
    </source>
</evidence>
<gene>
    <name evidence="8" type="primary">GLO3</name>
    <name evidence="8" type="ORF">EHS25_002196</name>
</gene>
<dbReference type="STRING" id="1890683.A0A427YEP3"/>
<dbReference type="EMBL" id="RSCD01000013">
    <property type="protein sequence ID" value="RSH89645.1"/>
    <property type="molecule type" value="Genomic_DNA"/>
</dbReference>
<dbReference type="Proteomes" id="UP000279259">
    <property type="component" value="Unassembled WGS sequence"/>
</dbReference>
<keyword evidence="4" id="KW-0862">Zinc</keyword>